<dbReference type="PANTHER" id="PTHR47964">
    <property type="entry name" value="ATP-DEPENDENT DNA HELICASE HOMOLOG RECG, CHLOROPLASTIC"/>
    <property type="match status" value="1"/>
</dbReference>
<dbReference type="Pfam" id="PF17757">
    <property type="entry name" value="UvrB_inter"/>
    <property type="match status" value="1"/>
</dbReference>
<dbReference type="InterPro" id="IPR003711">
    <property type="entry name" value="CarD-like/TRCF_RID"/>
</dbReference>
<dbReference type="SMART" id="SM00490">
    <property type="entry name" value="HELICc"/>
    <property type="match status" value="1"/>
</dbReference>
<evidence type="ECO:0000256" key="10">
    <source>
        <dbReference type="SAM" id="MobiDB-lite"/>
    </source>
</evidence>
<reference evidence="13 14" key="1">
    <citation type="journal article" date="2015" name="Genome Announc.">
        <title>Draft Genome Sequence of Cyanobacterium Hassallia byssoidea Strain VB512170, Isolated from Monuments in India.</title>
        <authorList>
            <person name="Singh D."/>
            <person name="Chandrababunaidu M.M."/>
            <person name="Panda A."/>
            <person name="Sen D."/>
            <person name="Bhattacharyya S."/>
            <person name="Adhikary S.P."/>
            <person name="Tripathy S."/>
        </authorList>
    </citation>
    <scope>NUCLEOTIDE SEQUENCE [LARGE SCALE GENOMIC DNA]</scope>
    <source>
        <strain evidence="13 14">VB512170</strain>
    </source>
</reference>
<sequence length="1247" mass="139445">MAFSSIVRALGRSPLTTELISKLNRQNNLRLSGISRLPKGFITSALAQTNKQNLLVVCATLEEAGRAYAQLEAMGWQTVHFYPTSEASPYEPFDPETEMTWGQMQVLADLVKSQESRVNGQESRVNGQGSTVKGQGSSLNVQGSSLNVQGSSLNAQGSSLNAQELSLNAQELSLNVQGSSLNAQELRVDRKEKVAIVATERALQLHLPPPAAFKPFCLTLKRGMEFDSSSFSEKLATLGYERVPMVEMEGQWSRRGDIVDVFPVSSELPVRLEWFGDEIEQIREFDPSTQRSALDKIEQLILTPTSFAPIVIQQLNNDKLELVKTYFSSEDKERFDVSEQIEGSRRFLGLAFDRPASLLDYLPENTLIAIDEPEQCHAHSDRWVENAEEQWQQLGSGELGVGNGEESNQLPIPNYQLPKIHRSFDDSLADAAKFKILYLSELVEENSGINLASRAVPVTPHQFAKLAETLRTERDRNFSVWLISAQPSRSVSLLQEHDCPAQFIPNPRDYQAIDKLQINHTPVALKYSGLAELEGFILPTFRMVVVTDREFFGQHSLATPSYIRKRRKAASKQVDPQKLRPGDYVVHRNHGVGKFVKLESLTINNETRDYLVVQYADGLLRVAADQVGALSRLRSSGDKVPELNKMTGKAWENTKNKVRKAIRKLAVDLLKLYAARSQQHGFTYPPDMPWQEELEDSFPYQPTTDQLKAVQDVKRDMESDRPMDRLVCGDVGFGKTEVAIRAVFKAVTAGKQVALLAPTTILTQQHYHTLKERFAPYPVNVGLLNRFRSAEERREIQKRLATGELDVVVGTHQLLGKGVSFRDLGLLVVDEEQRFGVNQKEKIKSLKTQVDVLTLSATPIPRTLYMSLSGIREMSLITTPPPSRRPIQTHLSPLNPESVRTAIRQELDRGGQIFYVVPRVEGIEETATKLREMIPGARLAIAHGQMDESELESTMLTFGNGEADILLCTTIIESGLDIPRVNTILIEDAHRFGLAQLYQLRGRVGRAGIQAHAWLFYPKQRALSDAARQRLRAIQEFTQLGSGYQLAMRDMEIRGVGNLLGAEQSGQMETIGFDLYMEMLEEAIREIRGQEIPKVDDTQIDLNLTAFIPADYIPDLDQKMSAYRAVAAAKGKQELSMIAAEWSDRFGTIPKSANQLLRVMELKQLAKNLGFSRIKPEAKQHIVLETPMEEPAWNLLAANLSESMRSRFVFSPGKVTVRGLAVLKADQQLQNLIDALGKMQGALPEAA</sequence>
<dbReference type="Gene3D" id="3.30.2060.10">
    <property type="entry name" value="Penicillin-binding protein 1b domain"/>
    <property type="match status" value="1"/>
</dbReference>
<dbReference type="SMART" id="SM01058">
    <property type="entry name" value="CarD_TRCF"/>
    <property type="match status" value="1"/>
</dbReference>
<feature type="domain" description="Helicase ATP-binding" evidence="11">
    <location>
        <begin position="716"/>
        <end position="877"/>
    </location>
</feature>
<dbReference type="HAMAP" id="MF_00969">
    <property type="entry name" value="TRCF"/>
    <property type="match status" value="1"/>
</dbReference>
<comment type="similarity">
    <text evidence="9">In the N-terminal section; belongs to the UvrB family.</text>
</comment>
<evidence type="ECO:0000256" key="4">
    <source>
        <dbReference type="ARBA" id="ARBA00022801"/>
    </source>
</evidence>
<comment type="function">
    <text evidence="9">Couples transcription and DNA repair by recognizing RNA polymerase (RNAP) stalled at DNA lesions. Mediates ATP-dependent release of RNAP and its truncated transcript from the DNA, and recruitment of nucleotide excision repair machinery to the damaged site.</text>
</comment>
<dbReference type="PROSITE" id="PS51194">
    <property type="entry name" value="HELICASE_CTER"/>
    <property type="match status" value="1"/>
</dbReference>
<dbReference type="Pfam" id="PF02559">
    <property type="entry name" value="CarD_TRCF_RID"/>
    <property type="match status" value="1"/>
</dbReference>
<dbReference type="InterPro" id="IPR047112">
    <property type="entry name" value="RecG/Mfd"/>
</dbReference>
<dbReference type="Proteomes" id="UP000031549">
    <property type="component" value="Unassembled WGS sequence"/>
</dbReference>
<evidence type="ECO:0000256" key="6">
    <source>
        <dbReference type="ARBA" id="ARBA00022840"/>
    </source>
</evidence>
<comment type="subcellular location">
    <subcellularLocation>
        <location evidence="9">Cytoplasm</location>
    </subcellularLocation>
</comment>
<dbReference type="Gene3D" id="3.90.1150.50">
    <property type="entry name" value="Transcription-repair-coupling factor, D7 domain"/>
    <property type="match status" value="1"/>
</dbReference>
<name>A0A846HDC2_9CYAN</name>
<evidence type="ECO:0000259" key="12">
    <source>
        <dbReference type="PROSITE" id="PS51194"/>
    </source>
</evidence>
<dbReference type="GO" id="GO:0006355">
    <property type="term" value="P:regulation of DNA-templated transcription"/>
    <property type="evidence" value="ECO:0007669"/>
    <property type="project" value="UniProtKB-UniRule"/>
</dbReference>
<dbReference type="SUPFAM" id="SSF52540">
    <property type="entry name" value="P-loop containing nucleoside triphosphate hydrolases"/>
    <property type="match status" value="4"/>
</dbReference>
<dbReference type="SUPFAM" id="SSF143517">
    <property type="entry name" value="TRCF domain-like"/>
    <property type="match status" value="1"/>
</dbReference>
<dbReference type="InterPro" id="IPR041471">
    <property type="entry name" value="UvrB_inter"/>
</dbReference>
<dbReference type="InterPro" id="IPR011545">
    <property type="entry name" value="DEAD/DEAH_box_helicase_dom"/>
</dbReference>
<dbReference type="EMBL" id="JTCM02000047">
    <property type="protein sequence ID" value="NEU74664.1"/>
    <property type="molecule type" value="Genomic_DNA"/>
</dbReference>
<dbReference type="InterPro" id="IPR027417">
    <property type="entry name" value="P-loop_NTPase"/>
</dbReference>
<dbReference type="Pfam" id="PF00270">
    <property type="entry name" value="DEAD"/>
    <property type="match status" value="1"/>
</dbReference>
<dbReference type="SUPFAM" id="SSF141259">
    <property type="entry name" value="CarD-like"/>
    <property type="match status" value="1"/>
</dbReference>
<dbReference type="InterPro" id="IPR004576">
    <property type="entry name" value="Mfd"/>
</dbReference>
<evidence type="ECO:0000256" key="9">
    <source>
        <dbReference type="HAMAP-Rule" id="MF_00969"/>
    </source>
</evidence>
<keyword evidence="1 9" id="KW-0963">Cytoplasm</keyword>
<dbReference type="PANTHER" id="PTHR47964:SF1">
    <property type="entry name" value="ATP-DEPENDENT DNA HELICASE HOMOLOG RECG, CHLOROPLASTIC"/>
    <property type="match status" value="1"/>
</dbReference>
<evidence type="ECO:0000256" key="7">
    <source>
        <dbReference type="ARBA" id="ARBA00023125"/>
    </source>
</evidence>
<keyword evidence="7 9" id="KW-0238">DNA-binding</keyword>
<accession>A0A846HDC2</accession>
<evidence type="ECO:0000256" key="8">
    <source>
        <dbReference type="ARBA" id="ARBA00023204"/>
    </source>
</evidence>
<dbReference type="SMART" id="SM00487">
    <property type="entry name" value="DEXDc"/>
    <property type="match status" value="1"/>
</dbReference>
<dbReference type="InterPro" id="IPR005118">
    <property type="entry name" value="TRCF_C"/>
</dbReference>
<dbReference type="NCBIfam" id="TIGR00580">
    <property type="entry name" value="mfd"/>
    <property type="match status" value="1"/>
</dbReference>
<dbReference type="GO" id="GO:0003678">
    <property type="term" value="F:DNA helicase activity"/>
    <property type="evidence" value="ECO:0007669"/>
    <property type="project" value="TreeGrafter"/>
</dbReference>
<dbReference type="GO" id="GO:0005737">
    <property type="term" value="C:cytoplasm"/>
    <property type="evidence" value="ECO:0007669"/>
    <property type="project" value="UniProtKB-SubCell"/>
</dbReference>
<keyword evidence="8 9" id="KW-0234">DNA repair</keyword>
<comment type="caution">
    <text evidence="13">The sequence shown here is derived from an EMBL/GenBank/DDBJ whole genome shotgun (WGS) entry which is preliminary data.</text>
</comment>
<dbReference type="Pfam" id="PF03461">
    <property type="entry name" value="TRCF"/>
    <property type="match status" value="1"/>
</dbReference>
<dbReference type="CDD" id="cd17991">
    <property type="entry name" value="DEXHc_TRCF"/>
    <property type="match status" value="1"/>
</dbReference>
<comment type="similarity">
    <text evidence="9">In the C-terminal section; belongs to the helicase family. RecG subfamily.</text>
</comment>
<keyword evidence="4 9" id="KW-0378">Hydrolase</keyword>
<feature type="region of interest" description="Disordered" evidence="10">
    <location>
        <begin position="118"/>
        <end position="143"/>
    </location>
</feature>
<keyword evidence="14" id="KW-1185">Reference proteome</keyword>
<organism evidence="13 14">
    <name type="scientific">Hassallia byssoidea VB512170</name>
    <dbReference type="NCBI Taxonomy" id="1304833"/>
    <lineage>
        <taxon>Bacteria</taxon>
        <taxon>Bacillati</taxon>
        <taxon>Cyanobacteriota</taxon>
        <taxon>Cyanophyceae</taxon>
        <taxon>Nostocales</taxon>
        <taxon>Tolypothrichaceae</taxon>
        <taxon>Hassallia</taxon>
    </lineage>
</organism>
<keyword evidence="5" id="KW-0347">Helicase</keyword>
<evidence type="ECO:0000256" key="3">
    <source>
        <dbReference type="ARBA" id="ARBA00022763"/>
    </source>
</evidence>
<gene>
    <name evidence="9 13" type="primary">mfd</name>
    <name evidence="13" type="ORF">PI95_019415</name>
</gene>
<dbReference type="Gene3D" id="3.40.50.300">
    <property type="entry name" value="P-loop containing nucleotide triphosphate hydrolases"/>
    <property type="match status" value="2"/>
</dbReference>
<evidence type="ECO:0000256" key="5">
    <source>
        <dbReference type="ARBA" id="ARBA00022806"/>
    </source>
</evidence>
<dbReference type="Gene3D" id="3.40.50.11180">
    <property type="match status" value="1"/>
</dbReference>
<dbReference type="Gene3D" id="2.40.10.170">
    <property type="match status" value="1"/>
</dbReference>
<evidence type="ECO:0000313" key="14">
    <source>
        <dbReference type="Proteomes" id="UP000031549"/>
    </source>
</evidence>
<dbReference type="Pfam" id="PF00271">
    <property type="entry name" value="Helicase_C"/>
    <property type="match status" value="1"/>
</dbReference>
<dbReference type="GO" id="GO:0016787">
    <property type="term" value="F:hydrolase activity"/>
    <property type="evidence" value="ECO:0007669"/>
    <property type="project" value="UniProtKB-KW"/>
</dbReference>
<proteinExistence type="inferred from homology"/>
<evidence type="ECO:0000256" key="2">
    <source>
        <dbReference type="ARBA" id="ARBA00022741"/>
    </source>
</evidence>
<dbReference type="RefSeq" id="WP_039743508.1">
    <property type="nucleotide sequence ID" value="NZ_JTCM02000047.1"/>
</dbReference>
<evidence type="ECO:0000256" key="1">
    <source>
        <dbReference type="ARBA" id="ARBA00022490"/>
    </source>
</evidence>
<feature type="domain" description="Helicase C-terminal" evidence="12">
    <location>
        <begin position="902"/>
        <end position="1054"/>
    </location>
</feature>
<dbReference type="GO" id="GO:0005524">
    <property type="term" value="F:ATP binding"/>
    <property type="evidence" value="ECO:0007669"/>
    <property type="project" value="UniProtKB-UniRule"/>
</dbReference>
<dbReference type="InterPro" id="IPR014001">
    <property type="entry name" value="Helicase_ATP-bd"/>
</dbReference>
<dbReference type="AlphaFoldDB" id="A0A846HDC2"/>
<dbReference type="GO" id="GO:0003684">
    <property type="term" value="F:damaged DNA binding"/>
    <property type="evidence" value="ECO:0007669"/>
    <property type="project" value="InterPro"/>
</dbReference>
<keyword evidence="3 9" id="KW-0227">DNA damage</keyword>
<evidence type="ECO:0000259" key="11">
    <source>
        <dbReference type="PROSITE" id="PS51192"/>
    </source>
</evidence>
<dbReference type="PROSITE" id="PS51192">
    <property type="entry name" value="HELICASE_ATP_BIND_1"/>
    <property type="match status" value="1"/>
</dbReference>
<evidence type="ECO:0000313" key="13">
    <source>
        <dbReference type="EMBL" id="NEU74664.1"/>
    </source>
</evidence>
<dbReference type="InterPro" id="IPR037235">
    <property type="entry name" value="TRCF-like_C_D7"/>
</dbReference>
<dbReference type="InterPro" id="IPR036101">
    <property type="entry name" value="CarD-like/TRCF_RID_sf"/>
</dbReference>
<dbReference type="GO" id="GO:0000716">
    <property type="term" value="P:transcription-coupled nucleotide-excision repair, DNA damage recognition"/>
    <property type="evidence" value="ECO:0007669"/>
    <property type="project" value="UniProtKB-UniRule"/>
</dbReference>
<protein>
    <recommendedName>
        <fullName evidence="9">Transcription-repair-coupling factor</fullName>
        <shortName evidence="9">TRCF</shortName>
        <ecNumber evidence="9">3.6.4.-</ecNumber>
    </recommendedName>
</protein>
<dbReference type="InterPro" id="IPR001650">
    <property type="entry name" value="Helicase_C-like"/>
</dbReference>
<dbReference type="EC" id="3.6.4.-" evidence="9"/>
<dbReference type="SMART" id="SM00982">
    <property type="entry name" value="TRCF"/>
    <property type="match status" value="1"/>
</dbReference>
<keyword evidence="6 9" id="KW-0067">ATP-binding</keyword>
<keyword evidence="2 9" id="KW-0547">Nucleotide-binding</keyword>